<dbReference type="GeneID" id="14923826"/>
<dbReference type="Proteomes" id="UP000011083">
    <property type="component" value="Unassembled WGS sequence"/>
</dbReference>
<feature type="compositionally biased region" description="Polar residues" evidence="1">
    <location>
        <begin position="11"/>
        <end position="24"/>
    </location>
</feature>
<organism evidence="2 3">
    <name type="scientific">Acanthamoeba castellanii (strain ATCC 30010 / Neff)</name>
    <dbReference type="NCBI Taxonomy" id="1257118"/>
    <lineage>
        <taxon>Eukaryota</taxon>
        <taxon>Amoebozoa</taxon>
        <taxon>Discosea</taxon>
        <taxon>Longamoebia</taxon>
        <taxon>Centramoebida</taxon>
        <taxon>Acanthamoebidae</taxon>
        <taxon>Acanthamoeba</taxon>
    </lineage>
</organism>
<evidence type="ECO:0000256" key="1">
    <source>
        <dbReference type="SAM" id="MobiDB-lite"/>
    </source>
</evidence>
<reference evidence="2 3" key="1">
    <citation type="journal article" date="2013" name="Genome Biol.">
        <title>Genome of Acanthamoeba castellanii highlights extensive lateral gene transfer and early evolution of tyrosine kinase signaling.</title>
        <authorList>
            <person name="Clarke M."/>
            <person name="Lohan A.J."/>
            <person name="Liu B."/>
            <person name="Lagkouvardos I."/>
            <person name="Roy S."/>
            <person name="Zafar N."/>
            <person name="Bertelli C."/>
            <person name="Schilde C."/>
            <person name="Kianianmomeni A."/>
            <person name="Burglin T.R."/>
            <person name="Frech C."/>
            <person name="Turcotte B."/>
            <person name="Kopec K.O."/>
            <person name="Synnott J.M."/>
            <person name="Choo C."/>
            <person name="Paponov I."/>
            <person name="Finkler A."/>
            <person name="Soon Heng Tan C."/>
            <person name="Hutchins A.P."/>
            <person name="Weinmeier T."/>
            <person name="Rattei T."/>
            <person name="Chu J.S."/>
            <person name="Gimenez G."/>
            <person name="Irimia M."/>
            <person name="Rigden D.J."/>
            <person name="Fitzpatrick D.A."/>
            <person name="Lorenzo-Morales J."/>
            <person name="Bateman A."/>
            <person name="Chiu C.H."/>
            <person name="Tang P."/>
            <person name="Hegemann P."/>
            <person name="Fromm H."/>
            <person name="Raoult D."/>
            <person name="Greub G."/>
            <person name="Miranda-Saavedra D."/>
            <person name="Chen N."/>
            <person name="Nash P."/>
            <person name="Ginger M.L."/>
            <person name="Horn M."/>
            <person name="Schaap P."/>
            <person name="Caler L."/>
            <person name="Loftus B."/>
        </authorList>
    </citation>
    <scope>NUCLEOTIDE SEQUENCE [LARGE SCALE GENOMIC DNA]</scope>
    <source>
        <strain evidence="2 3">Neff</strain>
    </source>
</reference>
<proteinExistence type="predicted"/>
<gene>
    <name evidence="2" type="ORF">ACA1_396890</name>
</gene>
<dbReference type="KEGG" id="acan:ACA1_396890"/>
<dbReference type="EMBL" id="KB007869">
    <property type="protein sequence ID" value="ELR22863.1"/>
    <property type="molecule type" value="Genomic_DNA"/>
</dbReference>
<sequence length="107" mass="11442">MPGSLKPHATNDANTVPATITHDTSTASHGALVFDVHVATEHKSDPPASAADRAAPASPPSSRGQAFMLGDELPLEDDGRDEDEDSDDSEDLSDDEDECWGRQRQEE</sequence>
<evidence type="ECO:0000313" key="2">
    <source>
        <dbReference type="EMBL" id="ELR22863.1"/>
    </source>
</evidence>
<feature type="region of interest" description="Disordered" evidence="1">
    <location>
        <begin position="1"/>
        <end position="24"/>
    </location>
</feature>
<dbReference type="AlphaFoldDB" id="L8HDM0"/>
<feature type="compositionally biased region" description="Acidic residues" evidence="1">
    <location>
        <begin position="73"/>
        <end position="98"/>
    </location>
</feature>
<keyword evidence="3" id="KW-1185">Reference proteome</keyword>
<dbReference type="VEuPathDB" id="AmoebaDB:ACA1_396890"/>
<name>L8HDM0_ACACF</name>
<feature type="compositionally biased region" description="Low complexity" evidence="1">
    <location>
        <begin position="46"/>
        <end position="63"/>
    </location>
</feature>
<evidence type="ECO:0000313" key="3">
    <source>
        <dbReference type="Proteomes" id="UP000011083"/>
    </source>
</evidence>
<dbReference type="RefSeq" id="XP_004351640.1">
    <property type="nucleotide sequence ID" value="XM_004351588.1"/>
</dbReference>
<accession>L8HDM0</accession>
<feature type="region of interest" description="Disordered" evidence="1">
    <location>
        <begin position="39"/>
        <end position="107"/>
    </location>
</feature>
<protein>
    <submittedName>
        <fullName evidence="2">Uncharacterized protein</fullName>
    </submittedName>
</protein>